<evidence type="ECO:0000313" key="4">
    <source>
        <dbReference type="Proteomes" id="UP001595956"/>
    </source>
</evidence>
<proteinExistence type="predicted"/>
<gene>
    <name evidence="3" type="ORF">ACFPKY_00055</name>
</gene>
<sequence>MHLLSVLPMIVSLVDEVPEAEDVKAGWMAFAIFLGLIAAVAFLGWSLTKQLRKAQAAEDAGLYDPSDRTKPDPIPVEQDPSTSA</sequence>
<evidence type="ECO:0000256" key="1">
    <source>
        <dbReference type="SAM" id="MobiDB-lite"/>
    </source>
</evidence>
<keyword evidence="2" id="KW-1133">Transmembrane helix</keyword>
<feature type="transmembrane region" description="Helical" evidence="2">
    <location>
        <begin position="26"/>
        <end position="45"/>
    </location>
</feature>
<name>A0ABW0MWZ9_9ACTN</name>
<protein>
    <submittedName>
        <fullName evidence="3">Uncharacterized protein</fullName>
    </submittedName>
</protein>
<evidence type="ECO:0000313" key="3">
    <source>
        <dbReference type="EMBL" id="MFC5491467.1"/>
    </source>
</evidence>
<dbReference type="EMBL" id="JBHSMD010000001">
    <property type="protein sequence ID" value="MFC5491467.1"/>
    <property type="molecule type" value="Genomic_DNA"/>
</dbReference>
<keyword evidence="2" id="KW-0472">Membrane</keyword>
<feature type="region of interest" description="Disordered" evidence="1">
    <location>
        <begin position="58"/>
        <end position="84"/>
    </location>
</feature>
<accession>A0ABW0MWZ9</accession>
<evidence type="ECO:0000256" key="2">
    <source>
        <dbReference type="SAM" id="Phobius"/>
    </source>
</evidence>
<comment type="caution">
    <text evidence="3">The sequence shown here is derived from an EMBL/GenBank/DDBJ whole genome shotgun (WGS) entry which is preliminary data.</text>
</comment>
<keyword evidence="4" id="KW-1185">Reference proteome</keyword>
<keyword evidence="2" id="KW-0812">Transmembrane</keyword>
<dbReference type="RefSeq" id="WP_345180567.1">
    <property type="nucleotide sequence ID" value="NZ_BAABFQ010000008.1"/>
</dbReference>
<organism evidence="3 4">
    <name type="scientific">Nocardioides caricicola</name>
    <dbReference type="NCBI Taxonomy" id="634770"/>
    <lineage>
        <taxon>Bacteria</taxon>
        <taxon>Bacillati</taxon>
        <taxon>Actinomycetota</taxon>
        <taxon>Actinomycetes</taxon>
        <taxon>Propionibacteriales</taxon>
        <taxon>Nocardioidaceae</taxon>
        <taxon>Nocardioides</taxon>
    </lineage>
</organism>
<dbReference type="Proteomes" id="UP001595956">
    <property type="component" value="Unassembled WGS sequence"/>
</dbReference>
<reference evidence="4" key="1">
    <citation type="journal article" date="2019" name="Int. J. Syst. Evol. Microbiol.">
        <title>The Global Catalogue of Microorganisms (GCM) 10K type strain sequencing project: providing services to taxonomists for standard genome sequencing and annotation.</title>
        <authorList>
            <consortium name="The Broad Institute Genomics Platform"/>
            <consortium name="The Broad Institute Genome Sequencing Center for Infectious Disease"/>
            <person name="Wu L."/>
            <person name="Ma J."/>
        </authorList>
    </citation>
    <scope>NUCLEOTIDE SEQUENCE [LARGE SCALE GENOMIC DNA]</scope>
    <source>
        <strain evidence="4">KACC 13778</strain>
    </source>
</reference>